<evidence type="ECO:0000313" key="2">
    <source>
        <dbReference type="Proteomes" id="UP001153269"/>
    </source>
</evidence>
<reference evidence="1" key="1">
    <citation type="submission" date="2020-03" db="EMBL/GenBank/DDBJ databases">
        <authorList>
            <person name="Weist P."/>
        </authorList>
    </citation>
    <scope>NUCLEOTIDE SEQUENCE</scope>
</reference>
<organism evidence="1 2">
    <name type="scientific">Pleuronectes platessa</name>
    <name type="common">European plaice</name>
    <dbReference type="NCBI Taxonomy" id="8262"/>
    <lineage>
        <taxon>Eukaryota</taxon>
        <taxon>Metazoa</taxon>
        <taxon>Chordata</taxon>
        <taxon>Craniata</taxon>
        <taxon>Vertebrata</taxon>
        <taxon>Euteleostomi</taxon>
        <taxon>Actinopterygii</taxon>
        <taxon>Neopterygii</taxon>
        <taxon>Teleostei</taxon>
        <taxon>Neoteleostei</taxon>
        <taxon>Acanthomorphata</taxon>
        <taxon>Carangaria</taxon>
        <taxon>Pleuronectiformes</taxon>
        <taxon>Pleuronectoidei</taxon>
        <taxon>Pleuronectidae</taxon>
        <taxon>Pleuronectes</taxon>
    </lineage>
</organism>
<proteinExistence type="predicted"/>
<evidence type="ECO:0000313" key="1">
    <source>
        <dbReference type="EMBL" id="CAB1440738.1"/>
    </source>
</evidence>
<dbReference type="AlphaFoldDB" id="A0A9N7V100"/>
<dbReference type="Proteomes" id="UP001153269">
    <property type="component" value="Unassembled WGS sequence"/>
</dbReference>
<dbReference type="EMBL" id="CADEAL010002502">
    <property type="protein sequence ID" value="CAB1440738.1"/>
    <property type="molecule type" value="Genomic_DNA"/>
</dbReference>
<sequence>MELLPGATMRGLWHKVPDSLEGRDTASPWYSSPPPHRYTYKHMLRVSATVRIQTSSSQKATILESLVLARHTQSLCSALHGDWVCPACGLVRAWALSCYYSTSTCSPTPCSKAKAKAKVALVRFEPRAFRSQVPQHLHQASGGLL</sequence>
<comment type="caution">
    <text evidence="1">The sequence shown here is derived from an EMBL/GenBank/DDBJ whole genome shotgun (WGS) entry which is preliminary data.</text>
</comment>
<keyword evidence="2" id="KW-1185">Reference proteome</keyword>
<gene>
    <name evidence="1" type="ORF">PLEPLA_LOCUS28505</name>
</gene>
<name>A0A9N7V100_PLEPL</name>
<accession>A0A9N7V100</accession>
<protein>
    <submittedName>
        <fullName evidence="1">Uncharacterized protein</fullName>
    </submittedName>
</protein>